<accession>A0A0W8FFI7</accession>
<comment type="caution">
    <text evidence="1">The sequence shown here is derived from an EMBL/GenBank/DDBJ whole genome shotgun (WGS) entry which is preliminary data.</text>
</comment>
<evidence type="ECO:0000313" key="1">
    <source>
        <dbReference type="EMBL" id="KUG19620.1"/>
    </source>
</evidence>
<name>A0A0W8FFI7_9ZZZZ</name>
<gene>
    <name evidence="1" type="ORF">ASZ90_010663</name>
</gene>
<reference evidence="1" key="1">
    <citation type="journal article" date="2015" name="Proc. Natl. Acad. Sci. U.S.A.">
        <title>Networks of energetic and metabolic interactions define dynamics in microbial communities.</title>
        <authorList>
            <person name="Embree M."/>
            <person name="Liu J.K."/>
            <person name="Al-Bassam M.M."/>
            <person name="Zengler K."/>
        </authorList>
    </citation>
    <scope>NUCLEOTIDE SEQUENCE</scope>
</reference>
<protein>
    <recommendedName>
        <fullName evidence="2">Type II toxin-antitoxin system ParD family antitoxin</fullName>
    </recommendedName>
</protein>
<dbReference type="AlphaFoldDB" id="A0A0W8FFI7"/>
<evidence type="ECO:0008006" key="2">
    <source>
        <dbReference type="Google" id="ProtNLM"/>
    </source>
</evidence>
<proteinExistence type="predicted"/>
<sequence>MDGSRNQNSKQVGVRLPGHLYRWLREKVERGEYANMAQSVVGELTRARALEERREEERRRTAVTYEIDDELQDDPLIMLINERVEEIRRDLREEVRRWRNR</sequence>
<organism evidence="1">
    <name type="scientific">hydrocarbon metagenome</name>
    <dbReference type="NCBI Taxonomy" id="938273"/>
    <lineage>
        <taxon>unclassified sequences</taxon>
        <taxon>metagenomes</taxon>
        <taxon>ecological metagenomes</taxon>
    </lineage>
</organism>
<dbReference type="EMBL" id="LNQE01001272">
    <property type="protein sequence ID" value="KUG19620.1"/>
    <property type="molecule type" value="Genomic_DNA"/>
</dbReference>